<dbReference type="Pfam" id="PF13640">
    <property type="entry name" value="2OG-FeII_Oxy_3"/>
    <property type="match status" value="1"/>
</dbReference>
<dbReference type="EMBL" id="BRXX01000627">
    <property type="protein sequence ID" value="GMH50392.1"/>
    <property type="molecule type" value="Genomic_DNA"/>
</dbReference>
<evidence type="ECO:0000313" key="7">
    <source>
        <dbReference type="EMBL" id="GMH50392.1"/>
    </source>
</evidence>
<keyword evidence="2" id="KW-0479">Metal-binding</keyword>
<dbReference type="GO" id="GO:0005783">
    <property type="term" value="C:endoplasmic reticulum"/>
    <property type="evidence" value="ECO:0007669"/>
    <property type="project" value="TreeGrafter"/>
</dbReference>
<evidence type="ECO:0000259" key="6">
    <source>
        <dbReference type="PROSITE" id="PS51471"/>
    </source>
</evidence>
<keyword evidence="4" id="KW-0560">Oxidoreductase</keyword>
<dbReference type="InterPro" id="IPR006620">
    <property type="entry name" value="Pro_4_hyd_alph"/>
</dbReference>
<keyword evidence="3" id="KW-0223">Dioxygenase</keyword>
<evidence type="ECO:0000256" key="5">
    <source>
        <dbReference type="ARBA" id="ARBA00023004"/>
    </source>
</evidence>
<dbReference type="Proteomes" id="UP001165160">
    <property type="component" value="Unassembled WGS sequence"/>
</dbReference>
<reference evidence="8" key="1">
    <citation type="journal article" date="2023" name="Commun. Biol.">
        <title>Genome analysis of Parmales, the sister group of diatoms, reveals the evolutionary specialization of diatoms from phago-mixotrophs to photoautotrophs.</title>
        <authorList>
            <person name="Ban H."/>
            <person name="Sato S."/>
            <person name="Yoshikawa S."/>
            <person name="Yamada K."/>
            <person name="Nakamura Y."/>
            <person name="Ichinomiya M."/>
            <person name="Sato N."/>
            <person name="Blanc-Mathieu R."/>
            <person name="Endo H."/>
            <person name="Kuwata A."/>
            <person name="Ogata H."/>
        </authorList>
    </citation>
    <scope>NUCLEOTIDE SEQUENCE [LARGE SCALE GENOMIC DNA]</scope>
    <source>
        <strain evidence="8">NIES 3699</strain>
    </source>
</reference>
<sequence length="250" mass="27630">MCQSLFCKAILYPALFAIHGSGRTVVPTVTQLSSDPPMWRVSDFMSEGEMAYLKEAYSPTFTSCFPGAPETLVWWLGRWASWGSIRVCQEMNQDLDRGMRHGNEVMEAIEMRVLDTLRGAGLYSGDDGRGSGFYSDQMDMQLVRYRRGGKFRYHFDEDPFGNALPMTFMVYLSDKVEHGGGGTSFPRANGGEGLVVDPIKGDALVWSTCGARIKGGTMHDYGPLNGSYHSGLEVPMMRNGFLICSSPAAR</sequence>
<name>A0A9W6ZFK2_9STRA</name>
<comment type="cofactor">
    <cofactor evidence="1">
        <name>L-ascorbate</name>
        <dbReference type="ChEBI" id="CHEBI:38290"/>
    </cofactor>
</comment>
<evidence type="ECO:0000256" key="4">
    <source>
        <dbReference type="ARBA" id="ARBA00023002"/>
    </source>
</evidence>
<evidence type="ECO:0000313" key="8">
    <source>
        <dbReference type="Proteomes" id="UP001165160"/>
    </source>
</evidence>
<accession>A0A9W6ZFK2</accession>
<dbReference type="PROSITE" id="PS51471">
    <property type="entry name" value="FE2OG_OXY"/>
    <property type="match status" value="1"/>
</dbReference>
<dbReference type="AlphaFoldDB" id="A0A9W6ZFK2"/>
<dbReference type="GO" id="GO:0004656">
    <property type="term" value="F:procollagen-proline 4-dioxygenase activity"/>
    <property type="evidence" value="ECO:0007669"/>
    <property type="project" value="TreeGrafter"/>
</dbReference>
<dbReference type="SMART" id="SM00702">
    <property type="entry name" value="P4Hc"/>
    <property type="match status" value="1"/>
</dbReference>
<evidence type="ECO:0000256" key="2">
    <source>
        <dbReference type="ARBA" id="ARBA00022723"/>
    </source>
</evidence>
<dbReference type="PANTHER" id="PTHR10869">
    <property type="entry name" value="PROLYL 4-HYDROXYLASE ALPHA SUBUNIT"/>
    <property type="match status" value="1"/>
</dbReference>
<evidence type="ECO:0000256" key="3">
    <source>
        <dbReference type="ARBA" id="ARBA00022964"/>
    </source>
</evidence>
<proteinExistence type="predicted"/>
<comment type="caution">
    <text evidence="7">The sequence shown here is derived from an EMBL/GenBank/DDBJ whole genome shotgun (WGS) entry which is preliminary data.</text>
</comment>
<dbReference type="Gene3D" id="2.60.120.620">
    <property type="entry name" value="q2cbj1_9rhob like domain"/>
    <property type="match status" value="1"/>
</dbReference>
<dbReference type="GO" id="GO:0005506">
    <property type="term" value="F:iron ion binding"/>
    <property type="evidence" value="ECO:0007669"/>
    <property type="project" value="InterPro"/>
</dbReference>
<dbReference type="InterPro" id="IPR045054">
    <property type="entry name" value="P4HA-like"/>
</dbReference>
<gene>
    <name evidence="7" type="ORF">TrVE_jg2251</name>
</gene>
<evidence type="ECO:0000256" key="1">
    <source>
        <dbReference type="ARBA" id="ARBA00001961"/>
    </source>
</evidence>
<dbReference type="InterPro" id="IPR044862">
    <property type="entry name" value="Pro_4_hyd_alph_FE2OG_OXY"/>
</dbReference>
<organism evidence="7 8">
    <name type="scientific">Triparma verrucosa</name>
    <dbReference type="NCBI Taxonomy" id="1606542"/>
    <lineage>
        <taxon>Eukaryota</taxon>
        <taxon>Sar</taxon>
        <taxon>Stramenopiles</taxon>
        <taxon>Ochrophyta</taxon>
        <taxon>Bolidophyceae</taxon>
        <taxon>Parmales</taxon>
        <taxon>Triparmaceae</taxon>
        <taxon>Triparma</taxon>
    </lineage>
</organism>
<dbReference type="GO" id="GO:0031418">
    <property type="term" value="F:L-ascorbic acid binding"/>
    <property type="evidence" value="ECO:0007669"/>
    <property type="project" value="InterPro"/>
</dbReference>
<feature type="domain" description="Fe2OG dioxygenase" evidence="6">
    <location>
        <begin position="136"/>
        <end position="250"/>
    </location>
</feature>
<dbReference type="InterPro" id="IPR005123">
    <property type="entry name" value="Oxoglu/Fe-dep_dioxygenase_dom"/>
</dbReference>
<keyword evidence="8" id="KW-1185">Reference proteome</keyword>
<protein>
    <recommendedName>
        <fullName evidence="6">Fe2OG dioxygenase domain-containing protein</fullName>
    </recommendedName>
</protein>
<keyword evidence="5" id="KW-0408">Iron</keyword>
<dbReference type="PANTHER" id="PTHR10869:SF246">
    <property type="entry name" value="TRANSMEMBRANE PROLYL 4-HYDROXYLASE"/>
    <property type="match status" value="1"/>
</dbReference>